<dbReference type="EMBL" id="CP018082">
    <property type="protein sequence ID" value="APE33317.1"/>
    <property type="molecule type" value="Genomic_DNA"/>
</dbReference>
<organism evidence="2 3">
    <name type="scientific">Nocardia mangyaensis</name>
    <dbReference type="NCBI Taxonomy" id="2213200"/>
    <lineage>
        <taxon>Bacteria</taxon>
        <taxon>Bacillati</taxon>
        <taxon>Actinomycetota</taxon>
        <taxon>Actinomycetes</taxon>
        <taxon>Mycobacteriales</taxon>
        <taxon>Nocardiaceae</taxon>
        <taxon>Nocardia</taxon>
    </lineage>
</organism>
<dbReference type="KEGG" id="nsl:BOX37_04285"/>
<gene>
    <name evidence="2" type="ORF">BOX37_04285</name>
</gene>
<evidence type="ECO:0008006" key="4">
    <source>
        <dbReference type="Google" id="ProtNLM"/>
    </source>
</evidence>
<sequence>MQTGELGQLGNDLKISGATVANTVKRITDNSFGAGDAGREYAQEGKSVAEGLEIAVAWLNNWSSATTAIGDGVGASSLAYSNTDTENAKNTSKAGENV</sequence>
<reference evidence="2" key="1">
    <citation type="submission" date="2016-11" db="EMBL/GenBank/DDBJ databases">
        <authorList>
            <person name="Jaros S."/>
            <person name="Januszkiewicz K."/>
            <person name="Wedrychowicz H."/>
        </authorList>
    </citation>
    <scope>NUCLEOTIDE SEQUENCE [LARGE SCALE GENOMIC DNA]</scope>
    <source>
        <strain evidence="2">Y48</strain>
    </source>
</reference>
<accession>A0A1J0VMT3</accession>
<evidence type="ECO:0000313" key="2">
    <source>
        <dbReference type="EMBL" id="APE33317.1"/>
    </source>
</evidence>
<name>A0A1J0VMT3_9NOCA</name>
<keyword evidence="3" id="KW-1185">Reference proteome</keyword>
<proteinExistence type="predicted"/>
<feature type="region of interest" description="Disordered" evidence="1">
    <location>
        <begin position="79"/>
        <end position="98"/>
    </location>
</feature>
<evidence type="ECO:0000256" key="1">
    <source>
        <dbReference type="SAM" id="MobiDB-lite"/>
    </source>
</evidence>
<dbReference type="Proteomes" id="UP000183810">
    <property type="component" value="Chromosome"/>
</dbReference>
<protein>
    <recommendedName>
        <fullName evidence="4">ESX-1 secretion-associated protein</fullName>
    </recommendedName>
</protein>
<evidence type="ECO:0000313" key="3">
    <source>
        <dbReference type="Proteomes" id="UP000183810"/>
    </source>
</evidence>
<dbReference type="AlphaFoldDB" id="A0A1J0VMT3"/>